<feature type="transmembrane region" description="Helical" evidence="8">
    <location>
        <begin position="12"/>
        <end position="32"/>
    </location>
</feature>
<evidence type="ECO:0000256" key="3">
    <source>
        <dbReference type="ARBA" id="ARBA00022502"/>
    </source>
</evidence>
<keyword evidence="5" id="KW-0256">Endoplasmic reticulum</keyword>
<sequence length="233" mass="26103">MALNPTDRRARKIVIINSIWSSVYMALTIFALHYTKKIYDVGKCTCLPLIALLALGEGIKSNMQHLIIDHLAPRERHARVRKFNFSNKLKGIAVLFTTIVIYYVVAVLFGAPFLSGHEETFMFSLLLTVLTALPSCLHLGADTTISLLIELTSFEGDIITESIRQSICGTLFGAWLGAIVIPLDWDRPWQVWPIPCSLGSMIGYICSNIFIIMRCFSKSEKIFARKSLGKYGL</sequence>
<comment type="pathway">
    <text evidence="2">Glycolipid biosynthesis; glycosylphosphatidylinositol-anchor biosynthesis.</text>
</comment>
<dbReference type="AlphaFoldDB" id="A0AAN7SS15"/>
<dbReference type="GO" id="GO:0006506">
    <property type="term" value="P:GPI anchor biosynthetic process"/>
    <property type="evidence" value="ECO:0007669"/>
    <property type="project" value="UniProtKB-KW"/>
</dbReference>
<evidence type="ECO:0008006" key="11">
    <source>
        <dbReference type="Google" id="ProtNLM"/>
    </source>
</evidence>
<accession>A0AAN7SS15</accession>
<dbReference type="Pfam" id="PF06699">
    <property type="entry name" value="PIG-F"/>
    <property type="match status" value="1"/>
</dbReference>
<proteinExistence type="predicted"/>
<organism evidence="9 10">
    <name type="scientific">Aquatica leii</name>
    <dbReference type="NCBI Taxonomy" id="1421715"/>
    <lineage>
        <taxon>Eukaryota</taxon>
        <taxon>Metazoa</taxon>
        <taxon>Ecdysozoa</taxon>
        <taxon>Arthropoda</taxon>
        <taxon>Hexapoda</taxon>
        <taxon>Insecta</taxon>
        <taxon>Pterygota</taxon>
        <taxon>Neoptera</taxon>
        <taxon>Endopterygota</taxon>
        <taxon>Coleoptera</taxon>
        <taxon>Polyphaga</taxon>
        <taxon>Elateriformia</taxon>
        <taxon>Elateroidea</taxon>
        <taxon>Lampyridae</taxon>
        <taxon>Luciolinae</taxon>
        <taxon>Aquatica</taxon>
    </lineage>
</organism>
<comment type="caution">
    <text evidence="9">The sequence shown here is derived from an EMBL/GenBank/DDBJ whole genome shotgun (WGS) entry which is preliminary data.</text>
</comment>
<evidence type="ECO:0000256" key="5">
    <source>
        <dbReference type="ARBA" id="ARBA00022824"/>
    </source>
</evidence>
<evidence type="ECO:0000313" key="10">
    <source>
        <dbReference type="Proteomes" id="UP001353858"/>
    </source>
</evidence>
<comment type="subcellular location">
    <subcellularLocation>
        <location evidence="1">Endoplasmic reticulum membrane</location>
        <topology evidence="1">Multi-pass membrane protein</topology>
    </subcellularLocation>
</comment>
<feature type="transmembrane region" description="Helical" evidence="8">
    <location>
        <begin position="189"/>
        <end position="216"/>
    </location>
</feature>
<evidence type="ECO:0000256" key="6">
    <source>
        <dbReference type="ARBA" id="ARBA00022989"/>
    </source>
</evidence>
<evidence type="ECO:0000313" key="9">
    <source>
        <dbReference type="EMBL" id="KAK4881985.1"/>
    </source>
</evidence>
<evidence type="ECO:0000256" key="2">
    <source>
        <dbReference type="ARBA" id="ARBA00004687"/>
    </source>
</evidence>
<keyword evidence="10" id="KW-1185">Reference proteome</keyword>
<keyword evidence="3" id="KW-0337">GPI-anchor biosynthesis</keyword>
<keyword evidence="7 8" id="KW-0472">Membrane</keyword>
<evidence type="ECO:0000256" key="8">
    <source>
        <dbReference type="SAM" id="Phobius"/>
    </source>
</evidence>
<dbReference type="Proteomes" id="UP001353858">
    <property type="component" value="Unassembled WGS sequence"/>
</dbReference>
<evidence type="ECO:0000256" key="1">
    <source>
        <dbReference type="ARBA" id="ARBA00004477"/>
    </source>
</evidence>
<dbReference type="InterPro" id="IPR009580">
    <property type="entry name" value="GPI_biosynthesis_protein_Pig-F"/>
</dbReference>
<feature type="transmembrane region" description="Helical" evidence="8">
    <location>
        <begin position="91"/>
        <end position="114"/>
    </location>
</feature>
<gene>
    <name evidence="9" type="ORF">RN001_005304</name>
</gene>
<name>A0AAN7SS15_9COLE</name>
<keyword evidence="4 8" id="KW-0812">Transmembrane</keyword>
<dbReference type="GO" id="GO:0005789">
    <property type="term" value="C:endoplasmic reticulum membrane"/>
    <property type="evidence" value="ECO:0007669"/>
    <property type="project" value="UniProtKB-SubCell"/>
</dbReference>
<feature type="transmembrane region" description="Helical" evidence="8">
    <location>
        <begin position="120"/>
        <end position="141"/>
    </location>
</feature>
<evidence type="ECO:0000256" key="7">
    <source>
        <dbReference type="ARBA" id="ARBA00023136"/>
    </source>
</evidence>
<dbReference type="EMBL" id="JARPUR010000002">
    <property type="protein sequence ID" value="KAK4881985.1"/>
    <property type="molecule type" value="Genomic_DNA"/>
</dbReference>
<protein>
    <recommendedName>
        <fullName evidence="11">Phosphatidylinositol-glycan biosynthesis class F protein</fullName>
    </recommendedName>
</protein>
<reference evidence="10" key="1">
    <citation type="submission" date="2023-01" db="EMBL/GenBank/DDBJ databases">
        <title>Key to firefly adult light organ development and bioluminescence: homeobox transcription factors regulate luciferase expression and transportation to peroxisome.</title>
        <authorList>
            <person name="Fu X."/>
        </authorList>
    </citation>
    <scope>NUCLEOTIDE SEQUENCE [LARGE SCALE GENOMIC DNA]</scope>
</reference>
<keyword evidence="6 8" id="KW-1133">Transmembrane helix</keyword>
<evidence type="ECO:0000256" key="4">
    <source>
        <dbReference type="ARBA" id="ARBA00022692"/>
    </source>
</evidence>